<dbReference type="EMBL" id="JBEPLO010000038">
    <property type="protein sequence ID" value="MET3559193.1"/>
    <property type="molecule type" value="Genomic_DNA"/>
</dbReference>
<name>A0ABV2FKU1_9STRE</name>
<evidence type="ECO:0000313" key="1">
    <source>
        <dbReference type="EMBL" id="MET3559193.1"/>
    </source>
</evidence>
<reference evidence="1 2" key="1">
    <citation type="submission" date="2024-06" db="EMBL/GenBank/DDBJ databases">
        <title>Genomic Encyclopedia of Type Strains, Phase IV (KMG-IV): sequencing the most valuable type-strain genomes for metagenomic binning, comparative biology and taxonomic classification.</title>
        <authorList>
            <person name="Goeker M."/>
        </authorList>
    </citation>
    <scope>NUCLEOTIDE SEQUENCE [LARGE SCALE GENOMIC DNA]</scope>
    <source>
        <strain evidence="1 2">DSM 28303</strain>
    </source>
</reference>
<proteinExistence type="predicted"/>
<gene>
    <name evidence="1" type="ORF">ABID29_002343</name>
</gene>
<organism evidence="1 2">
    <name type="scientific">Streptococcus rupicaprae</name>
    <dbReference type="NCBI Taxonomy" id="759619"/>
    <lineage>
        <taxon>Bacteria</taxon>
        <taxon>Bacillati</taxon>
        <taxon>Bacillota</taxon>
        <taxon>Bacilli</taxon>
        <taxon>Lactobacillales</taxon>
        <taxon>Streptococcaceae</taxon>
        <taxon>Streptococcus</taxon>
    </lineage>
</organism>
<keyword evidence="2" id="KW-1185">Reference proteome</keyword>
<comment type="caution">
    <text evidence="1">The sequence shown here is derived from an EMBL/GenBank/DDBJ whole genome shotgun (WGS) entry which is preliminary data.</text>
</comment>
<feature type="non-terminal residue" evidence="1">
    <location>
        <position position="1"/>
    </location>
</feature>
<evidence type="ECO:0000313" key="2">
    <source>
        <dbReference type="Proteomes" id="UP001549122"/>
    </source>
</evidence>
<sequence length="50" mass="5546">EYLVWDQGVAGSNPVFPMFGGVAQLARASGSFNIYFRELSVFSFLILCQL</sequence>
<dbReference type="Proteomes" id="UP001549122">
    <property type="component" value="Unassembled WGS sequence"/>
</dbReference>
<protein>
    <submittedName>
        <fullName evidence="1">Uncharacterized protein</fullName>
    </submittedName>
</protein>
<accession>A0ABV2FKU1</accession>